<sequence>MVTSMDTFLYRCSESIRASSPFWMQAGETLDASMKKLEAEIQSVEDGASSRNEEEHVATVDKKDGLGYTFQVERQSPTVERLPLKRIVVDSDQVMHQVEAMTAIFRFLRNSCAGCSNNQSACLDAGLIKLVRLAHSCSTPSEVDGEKMLVDRRITLLCNVVPQVALQFSVNCVTSNSKNQDQVWKLFFPDHFQVCTRSLIITILQRCIVKPLKPNASLATSPHVDEQDVAFEWICALFRVLFQDQCAKKLYNAVGAHVLSQLWSRVTPEQLILLRMFTMWTCSTLEPPSGTTTKEESDRDQVQLVLENTFLFLKRAWVHIATADDEDRPNEVDEARKEVWMKLENEAKLLLLDGLGDVTGGHITKFDAKEAKELVLSLLEELERVWNVGRENAAPRAAGSIIQSEAGGEPCGYRSRLIRVLGNLCFRHRGHQDIVREKGYLPLFLNHCNVDERNPMIREWCLVALRNLCEGNEANQVCINALRPQGIDAMTSAALEKVNVRARIEENGKVTLT</sequence>
<protein>
    <submittedName>
        <fullName evidence="1">Uncharacterized protein</fullName>
    </submittedName>
</protein>
<evidence type="ECO:0000313" key="2">
    <source>
        <dbReference type="Proteomes" id="UP001163321"/>
    </source>
</evidence>
<comment type="caution">
    <text evidence="1">The sequence shown here is derived from an EMBL/GenBank/DDBJ whole genome shotgun (WGS) entry which is preliminary data.</text>
</comment>
<name>A0ACC0WT97_9STRA</name>
<dbReference type="Proteomes" id="UP001163321">
    <property type="component" value="Chromosome 1"/>
</dbReference>
<dbReference type="EMBL" id="CM047580">
    <property type="protein sequence ID" value="KAI9921274.1"/>
    <property type="molecule type" value="Genomic_DNA"/>
</dbReference>
<gene>
    <name evidence="1" type="ORF">PsorP6_000693</name>
</gene>
<accession>A0ACC0WT97</accession>
<organism evidence="1 2">
    <name type="scientific">Peronosclerospora sorghi</name>
    <dbReference type="NCBI Taxonomy" id="230839"/>
    <lineage>
        <taxon>Eukaryota</taxon>
        <taxon>Sar</taxon>
        <taxon>Stramenopiles</taxon>
        <taxon>Oomycota</taxon>
        <taxon>Peronosporomycetes</taxon>
        <taxon>Peronosporales</taxon>
        <taxon>Peronosporaceae</taxon>
        <taxon>Peronosclerospora</taxon>
    </lineage>
</organism>
<evidence type="ECO:0000313" key="1">
    <source>
        <dbReference type="EMBL" id="KAI9921274.1"/>
    </source>
</evidence>
<reference evidence="1 2" key="1">
    <citation type="journal article" date="2022" name="bioRxiv">
        <title>The genome of the oomycete Peronosclerospora sorghi, a cosmopolitan pathogen of maize and sorghum, is inflated with dispersed pseudogenes.</title>
        <authorList>
            <person name="Fletcher K."/>
            <person name="Martin F."/>
            <person name="Isakeit T."/>
            <person name="Cavanaugh K."/>
            <person name="Magill C."/>
            <person name="Michelmore R."/>
        </authorList>
    </citation>
    <scope>NUCLEOTIDE SEQUENCE [LARGE SCALE GENOMIC DNA]</scope>
    <source>
        <strain evidence="1">P6</strain>
    </source>
</reference>
<keyword evidence="2" id="KW-1185">Reference proteome</keyword>
<proteinExistence type="predicted"/>